<dbReference type="InterPro" id="IPR000182">
    <property type="entry name" value="GNAT_dom"/>
</dbReference>
<evidence type="ECO:0000259" key="2">
    <source>
        <dbReference type="PROSITE" id="PS51186"/>
    </source>
</evidence>
<dbReference type="PROSITE" id="PS51186">
    <property type="entry name" value="GNAT"/>
    <property type="match status" value="1"/>
</dbReference>
<dbReference type="RefSeq" id="WP_323278489.1">
    <property type="nucleotide sequence ID" value="NZ_JAYGGQ010000004.1"/>
</dbReference>
<accession>A0ABU5T560</accession>
<proteinExistence type="predicted"/>
<evidence type="ECO:0000313" key="4">
    <source>
        <dbReference type="Proteomes" id="UP001304769"/>
    </source>
</evidence>
<dbReference type="Gene3D" id="3.40.630.30">
    <property type="match status" value="1"/>
</dbReference>
<name>A0ABU5T560_9MICC</name>
<dbReference type="Pfam" id="PF13508">
    <property type="entry name" value="Acetyltransf_7"/>
    <property type="match status" value="1"/>
</dbReference>
<gene>
    <name evidence="3" type="ORF">SPF06_07950</name>
</gene>
<keyword evidence="4" id="KW-1185">Reference proteome</keyword>
<dbReference type="SUPFAM" id="SSF55729">
    <property type="entry name" value="Acyl-CoA N-acyltransferases (Nat)"/>
    <property type="match status" value="1"/>
</dbReference>
<comment type="caution">
    <text evidence="3">The sequence shown here is derived from an EMBL/GenBank/DDBJ whole genome shotgun (WGS) entry which is preliminary data.</text>
</comment>
<dbReference type="Proteomes" id="UP001304769">
    <property type="component" value="Unassembled WGS sequence"/>
</dbReference>
<feature type="region of interest" description="Disordered" evidence="1">
    <location>
        <begin position="30"/>
        <end position="58"/>
    </location>
</feature>
<evidence type="ECO:0000313" key="3">
    <source>
        <dbReference type="EMBL" id="MEA5454649.1"/>
    </source>
</evidence>
<organism evidence="3 4">
    <name type="scientific">Sinomonas terricola</name>
    <dbReference type="NCBI Taxonomy" id="3110330"/>
    <lineage>
        <taxon>Bacteria</taxon>
        <taxon>Bacillati</taxon>
        <taxon>Actinomycetota</taxon>
        <taxon>Actinomycetes</taxon>
        <taxon>Micrococcales</taxon>
        <taxon>Micrococcaceae</taxon>
        <taxon>Sinomonas</taxon>
    </lineage>
</organism>
<sequence>MAELNYRAWREGDDQILLQIWGDAEGPAAEQFRGQLGPDDDADAGSGGAGAASAGAGPETAGRLWRRCVVAVDEGIPVAAGVAYASTLHPRRLWAYVEVARDHRGHGVGTELLRRLREAALTAPGGPKCLRTKTAAGSAGEAFARASGFAALERSRHVVVRPGTLKLPVFGDGSEQQSSQLVQDLATGSVELSDAVGRYYTAVHAWDPPAPLSVGKAQQLFLSDASGAHGAVVLRAPAHSAFGSSVPAGKKGRLRAFAVSYANPAAAQQAMRAGDDEQPTEVLLGHDPALDADDARDAVRGLLALVAYQHPVLLEVDDSMEALRAAVDPLLDAGLAAQLGPDTLILGD</sequence>
<evidence type="ECO:0000256" key="1">
    <source>
        <dbReference type="SAM" id="MobiDB-lite"/>
    </source>
</evidence>
<protein>
    <submittedName>
        <fullName evidence="3">GNAT family N-acetyltransferase</fullName>
    </submittedName>
</protein>
<dbReference type="InterPro" id="IPR016181">
    <property type="entry name" value="Acyl_CoA_acyltransferase"/>
</dbReference>
<dbReference type="CDD" id="cd04301">
    <property type="entry name" value="NAT_SF"/>
    <property type="match status" value="1"/>
</dbReference>
<reference evidence="3 4" key="1">
    <citation type="submission" date="2023-12" db="EMBL/GenBank/DDBJ databases">
        <title>Sinomonas terricola sp. nov, isolated from litchi orchard soil in Guangdong, PR China.</title>
        <authorList>
            <person name="Jiaxin W."/>
            <person name="Yang Z."/>
            <person name="Honghui Z."/>
        </authorList>
    </citation>
    <scope>NUCLEOTIDE SEQUENCE [LARGE SCALE GENOMIC DNA]</scope>
    <source>
        <strain evidence="3 4">JGH33</strain>
    </source>
</reference>
<dbReference type="EMBL" id="JAYGGQ010000004">
    <property type="protein sequence ID" value="MEA5454649.1"/>
    <property type="molecule type" value="Genomic_DNA"/>
</dbReference>
<feature type="domain" description="N-acetyltransferase" evidence="2">
    <location>
        <begin position="4"/>
        <end position="168"/>
    </location>
</feature>